<evidence type="ECO:0000259" key="11">
    <source>
        <dbReference type="Pfam" id="PF05746"/>
    </source>
</evidence>
<evidence type="ECO:0000256" key="6">
    <source>
        <dbReference type="ARBA" id="ARBA00022741"/>
    </source>
</evidence>
<reference evidence="12 13" key="1">
    <citation type="submission" date="2024-06" db="EMBL/GenBank/DDBJ databases">
        <title>Construction of an artificial bacterial consortium using nitrogen cycle bacteria from Cuatro Cienegas Basin and a mangrove forest.</title>
        <authorList>
            <person name="Aguilera-Najera D."/>
            <person name="Marquez-Cianci L."/>
            <person name="Martinez-Perez E."/>
            <person name="Rosas-Barrera M."/>
            <person name="Rodriguez-Cruz U.E."/>
            <person name="Tapia-Lopez R."/>
            <person name="Eguiarte L.E."/>
            <person name="Souza-Saldivar V."/>
        </authorList>
    </citation>
    <scope>NUCLEOTIDE SEQUENCE [LARGE SCALE GENOMIC DNA]</scope>
    <source>
        <strain evidence="12 13">S14-15</strain>
    </source>
</reference>
<evidence type="ECO:0000256" key="5">
    <source>
        <dbReference type="ARBA" id="ARBA00022598"/>
    </source>
</evidence>
<feature type="domain" description="DALR anticodon binding" evidence="11">
    <location>
        <begin position="2"/>
        <end position="74"/>
    </location>
</feature>
<dbReference type="EC" id="6.1.1.14" evidence="3"/>
<evidence type="ECO:0000256" key="3">
    <source>
        <dbReference type="ARBA" id="ARBA00012829"/>
    </source>
</evidence>
<comment type="caution">
    <text evidence="12">The sequence shown here is derived from an EMBL/GenBank/DDBJ whole genome shotgun (WGS) entry which is preliminary data.</text>
</comment>
<evidence type="ECO:0000256" key="10">
    <source>
        <dbReference type="ARBA" id="ARBA00047937"/>
    </source>
</evidence>
<feature type="non-terminal residue" evidence="12">
    <location>
        <position position="1"/>
    </location>
</feature>
<gene>
    <name evidence="12" type="ORF">ABQG71_21560</name>
</gene>
<dbReference type="Proteomes" id="UP001467674">
    <property type="component" value="Unassembled WGS sequence"/>
</dbReference>
<keyword evidence="7" id="KW-0067">ATP-binding</keyword>
<dbReference type="InterPro" id="IPR008909">
    <property type="entry name" value="DALR_anticod-bd"/>
</dbReference>
<keyword evidence="9" id="KW-0030">Aminoacyl-tRNA synthetase</keyword>
<keyword evidence="4" id="KW-0963">Cytoplasm</keyword>
<keyword evidence="13" id="KW-1185">Reference proteome</keyword>
<keyword evidence="8" id="KW-0648">Protein biosynthesis</keyword>
<dbReference type="InterPro" id="IPR006194">
    <property type="entry name" value="Gly-tRNA-synth_heterodimer"/>
</dbReference>
<protein>
    <recommendedName>
        <fullName evidence="3">glycine--tRNA ligase</fullName>
        <ecNumber evidence="3">6.1.1.14</ecNumber>
    </recommendedName>
</protein>
<evidence type="ECO:0000256" key="7">
    <source>
        <dbReference type="ARBA" id="ARBA00022840"/>
    </source>
</evidence>
<evidence type="ECO:0000256" key="1">
    <source>
        <dbReference type="ARBA" id="ARBA00004496"/>
    </source>
</evidence>
<comment type="subcellular location">
    <subcellularLocation>
        <location evidence="1">Cytoplasm</location>
    </subcellularLocation>
</comment>
<evidence type="ECO:0000313" key="12">
    <source>
        <dbReference type="EMBL" id="MER3123729.1"/>
    </source>
</evidence>
<comment type="catalytic activity">
    <reaction evidence="10">
        <text>tRNA(Gly) + glycine + ATP = glycyl-tRNA(Gly) + AMP + diphosphate</text>
        <dbReference type="Rhea" id="RHEA:16013"/>
        <dbReference type="Rhea" id="RHEA-COMP:9664"/>
        <dbReference type="Rhea" id="RHEA-COMP:9683"/>
        <dbReference type="ChEBI" id="CHEBI:30616"/>
        <dbReference type="ChEBI" id="CHEBI:33019"/>
        <dbReference type="ChEBI" id="CHEBI:57305"/>
        <dbReference type="ChEBI" id="CHEBI:78442"/>
        <dbReference type="ChEBI" id="CHEBI:78522"/>
        <dbReference type="ChEBI" id="CHEBI:456215"/>
        <dbReference type="EC" id="6.1.1.14"/>
    </reaction>
</comment>
<dbReference type="PANTHER" id="PTHR30075:SF2">
    <property type="entry name" value="GLYCINE--TRNA LIGASE, CHLOROPLASTIC_MITOCHONDRIAL 2"/>
    <property type="match status" value="1"/>
</dbReference>
<evidence type="ECO:0000256" key="9">
    <source>
        <dbReference type="ARBA" id="ARBA00023146"/>
    </source>
</evidence>
<organism evidence="12 13">
    <name type="scientific">Bacillus altitudinis</name>
    <dbReference type="NCBI Taxonomy" id="293387"/>
    <lineage>
        <taxon>Bacteria</taxon>
        <taxon>Bacillati</taxon>
        <taxon>Bacillota</taxon>
        <taxon>Bacilli</taxon>
        <taxon>Bacillales</taxon>
        <taxon>Bacillaceae</taxon>
        <taxon>Bacillus</taxon>
    </lineage>
</organism>
<keyword evidence="6" id="KW-0547">Nucleotide-binding</keyword>
<dbReference type="Pfam" id="PF05746">
    <property type="entry name" value="DALR_1"/>
    <property type="match status" value="1"/>
</dbReference>
<evidence type="ECO:0000256" key="2">
    <source>
        <dbReference type="ARBA" id="ARBA00008226"/>
    </source>
</evidence>
<evidence type="ECO:0000256" key="4">
    <source>
        <dbReference type="ARBA" id="ARBA00022490"/>
    </source>
</evidence>
<sequence length="83" mass="9643">DAEVKLYNEFKVIKEKVNELLNEKKYSESLDCFASLRPSIDAMFDSVMVMDKDEAIKNNRLGLLKQIYDTMLSICDLSKIVYK</sequence>
<name>A0ABV1SC85_BACAB</name>
<dbReference type="EMBL" id="JBEOME010000091">
    <property type="protein sequence ID" value="MER3123729.1"/>
    <property type="molecule type" value="Genomic_DNA"/>
</dbReference>
<keyword evidence="5" id="KW-0436">Ligase</keyword>
<evidence type="ECO:0000313" key="13">
    <source>
        <dbReference type="Proteomes" id="UP001467674"/>
    </source>
</evidence>
<proteinExistence type="inferred from homology"/>
<comment type="similarity">
    <text evidence="2">Belongs to the class-II aminoacyl-tRNA synthetase family.</text>
</comment>
<dbReference type="PANTHER" id="PTHR30075">
    <property type="entry name" value="GLYCYL-TRNA SYNTHETASE"/>
    <property type="match status" value="1"/>
</dbReference>
<dbReference type="RefSeq" id="WP_350387099.1">
    <property type="nucleotide sequence ID" value="NZ_JBEOME010000091.1"/>
</dbReference>
<accession>A0ABV1SC85</accession>
<dbReference type="PROSITE" id="PS50861">
    <property type="entry name" value="AA_TRNA_LIGASE_II_GLYAB"/>
    <property type="match status" value="1"/>
</dbReference>
<evidence type="ECO:0000256" key="8">
    <source>
        <dbReference type="ARBA" id="ARBA00022917"/>
    </source>
</evidence>